<keyword evidence="3" id="KW-0540">Nuclease</keyword>
<keyword evidence="3" id="KW-0378">Hydrolase</keyword>
<dbReference type="Pfam" id="PF05876">
    <property type="entry name" value="GpA_ATPase"/>
    <property type="match status" value="1"/>
</dbReference>
<comment type="caution">
    <text evidence="3">The sequence shown here is derived from an EMBL/GenBank/DDBJ whole genome shotgun (WGS) entry which is preliminary data.</text>
</comment>
<keyword evidence="4" id="KW-1185">Reference proteome</keyword>
<name>A0ABV4K244_9BACT</name>
<evidence type="ECO:0000259" key="1">
    <source>
        <dbReference type="Pfam" id="PF05876"/>
    </source>
</evidence>
<reference evidence="3 4" key="1">
    <citation type="submission" date="2024-08" db="EMBL/GenBank/DDBJ databases">
        <title>Sulfate-reducing bacteria isolated from formation water of the oil field in Kazakhstan and description of Pseudodesulfovibrio sp.</title>
        <authorList>
            <person name="Bidzhieva S.K."/>
            <person name="Tourova T.P."/>
            <person name="Grouzdev D.S."/>
            <person name="Beletsky A.V."/>
            <person name="Sokolova D.S."/>
            <person name="Samigullina S.R."/>
            <person name="Poltaraus A.B."/>
            <person name="Avtukh A.N."/>
            <person name="Tereshina V.M."/>
            <person name="Zhaparov N.S."/>
            <person name="Mardanov A.V."/>
            <person name="Nazina T.N."/>
        </authorList>
    </citation>
    <scope>NUCLEOTIDE SEQUENCE [LARGE SCALE GENOMIC DNA]</scope>
    <source>
        <strain evidence="3 4">9FUS</strain>
    </source>
</reference>
<proteinExistence type="predicted"/>
<organism evidence="3 4">
    <name type="scientific">Pseudodesulfovibrio karagichevae</name>
    <dbReference type="NCBI Taxonomy" id="3239305"/>
    <lineage>
        <taxon>Bacteria</taxon>
        <taxon>Pseudomonadati</taxon>
        <taxon>Thermodesulfobacteriota</taxon>
        <taxon>Desulfovibrionia</taxon>
        <taxon>Desulfovibrionales</taxon>
        <taxon>Desulfovibrionaceae</taxon>
    </lineage>
</organism>
<dbReference type="EMBL" id="JBGLYH010000023">
    <property type="protein sequence ID" value="MEZ7197014.1"/>
    <property type="molecule type" value="Genomic_DNA"/>
</dbReference>
<dbReference type="Proteomes" id="UP001568698">
    <property type="component" value="Unassembled WGS sequence"/>
</dbReference>
<dbReference type="GO" id="GO:0004519">
    <property type="term" value="F:endonuclease activity"/>
    <property type="evidence" value="ECO:0007669"/>
    <property type="project" value="UniProtKB-KW"/>
</dbReference>
<feature type="domain" description="Phage terminase large subunit GpA ATPase" evidence="1">
    <location>
        <begin position="43"/>
        <end position="283"/>
    </location>
</feature>
<dbReference type="InterPro" id="IPR046453">
    <property type="entry name" value="GpA_ATPase"/>
</dbReference>
<evidence type="ECO:0000313" key="3">
    <source>
        <dbReference type="EMBL" id="MEZ7197014.1"/>
    </source>
</evidence>
<dbReference type="InterPro" id="IPR046454">
    <property type="entry name" value="GpA_endonuclease"/>
</dbReference>
<feature type="domain" description="Terminase large subunit GpA endonuclease" evidence="2">
    <location>
        <begin position="296"/>
        <end position="587"/>
    </location>
</feature>
<accession>A0ABV4K244</accession>
<keyword evidence="3" id="KW-0255">Endonuclease</keyword>
<dbReference type="Pfam" id="PF20454">
    <property type="entry name" value="GpA_nuclease"/>
    <property type="match status" value="1"/>
</dbReference>
<gene>
    <name evidence="3" type="ORF">AB6M95_09670</name>
</gene>
<dbReference type="RefSeq" id="WP_371386533.1">
    <property type="nucleotide sequence ID" value="NZ_JBGLYH010000023.1"/>
</dbReference>
<evidence type="ECO:0000313" key="4">
    <source>
        <dbReference type="Proteomes" id="UP001568698"/>
    </source>
</evidence>
<protein>
    <submittedName>
        <fullName evidence="3">Terminase gpA endonuclease subunit</fullName>
    </submittedName>
</protein>
<sequence length="628" mass="72596">MFRLEFTPGECAVMEPTILDQSTGEWMQENVVVPEGPMKGSHYDPRLSPYFPPLWDLFMQAWVREMAVAAGPQIGKTLFGQGFLARRGVERPGPRQIALPDEDLTEDWFDKKLIPLFENSPKLRRYIGDERNAVVKTEISLKNGTTFTGRWMGSLSKRASLSVLDGLGDEPDMFPAGAHKDFVERFNTFSTLYKLLWIGKPIGYDGESFIWDEFNRADVKVRWAARCPACGTYQVMQFENIKVPEGVRDPAEIRLNKAAWYECCHCEWRWTDQIRNRAVRDGRLEFDREVDRPVKIGVHIPSWNSRWVSLSSVMADWFAAQGDPDKLKSWWNGYAAQPANVIASESNEERLQQFMVPELPPLVVPSEAQAITLSTDMQKDHFFYSTCAHWVDPTGQDDGSEEWIIDQGKIETFKELHELIFQSRFRRDGKRSDFLGVWRAGLDTGGGKNEWEDETRTMQAYEWLLRQRPGVVFGTKGMSRKTPGYHVRLGNPMQQLPNGRKLKRPMRLHFIDTDAFKDLFFWRLSDEARDKEGRWLEPIHFHAKTPPEYFYQLCSEKKVLQKGTYIWKRVRANHWLDCMIGHLAMAHWQWSPSLKAMVAADMAARAAAKTQRASQGEKKFNPYTGKEM</sequence>
<evidence type="ECO:0000259" key="2">
    <source>
        <dbReference type="Pfam" id="PF20454"/>
    </source>
</evidence>